<dbReference type="PROSITE" id="PS50011">
    <property type="entry name" value="PROTEIN_KINASE_DOM"/>
    <property type="match status" value="1"/>
</dbReference>
<dbReference type="SMART" id="SM00220">
    <property type="entry name" value="S_TKc"/>
    <property type="match status" value="1"/>
</dbReference>
<feature type="transmembrane region" description="Helical" evidence="5">
    <location>
        <begin position="112"/>
        <end position="132"/>
    </location>
</feature>
<evidence type="ECO:0000313" key="7">
    <source>
        <dbReference type="EMBL" id="GKT36913.1"/>
    </source>
</evidence>
<feature type="transmembrane region" description="Helical" evidence="5">
    <location>
        <begin position="80"/>
        <end position="100"/>
    </location>
</feature>
<gene>
    <name evidence="7" type="ORF">ADUPG1_009795</name>
</gene>
<keyword evidence="1 3" id="KW-0547">Nucleotide-binding</keyword>
<evidence type="ECO:0000259" key="6">
    <source>
        <dbReference type="PROSITE" id="PS50011"/>
    </source>
</evidence>
<feature type="region of interest" description="Disordered" evidence="4">
    <location>
        <begin position="212"/>
        <end position="240"/>
    </location>
</feature>
<sequence>MKSIGSLLFMSIFTLFDSFFIVSSIALWISKADWKMALISTLLALFFSFFEVCSVIGFFDKSSSGFVKLFGDAFFESIATPIFAFLWLPMLVLPIFYDFVFSESYSLHPLCWASGCLGILSLVLMISGWKVYRDKHSKAILLMDLLVSFASTALVAGIWLCRNQALGISLMVLSGIGLIVFVVLLVVLNKKPHKQTLPIHIISPVPNPPVPGTVPYPEPKPKPKPILPITPKPPAPDPKPKLPDTYTLTTPDGIESLCIIGQGGFGQVLLVQIPWIEEPCAFKKMRRQANEQFIKNFKTEFKIQRKMFKLCSERIPKPQYIFNFLNKKLIGTFGFTMEFCRGGSISEFAKLWCLDTYDPFKIASICISAIECLDDVQQGIEWEKRERFAHRDIKPENFLVRIDPKTNACKVVLGDLGLVRHQDVSHPHDSDSQSPLSSSVDSISDSSSSYSFSISRLSTPSSSFSFSVSGLSIPSSRSSEAKKGGVKVCGTLRYNAPESLLYGVQNAKSDAYALGLTIYALFSGTPPYFEILKHCSSLTAVYRKLIDSMEKDIFPDIRSCPLFKKLRQSPHKDKRGGEVADCLQEVFLGLIHKDPKKRMSVHEAREIVKEMKPFIPRLGEGIKCPSIDAIVARQLDEYDHDMGSIVDITVPTPGVWDSMLSDSRV</sequence>
<dbReference type="InterPro" id="IPR017441">
    <property type="entry name" value="Protein_kinase_ATP_BS"/>
</dbReference>
<proteinExistence type="predicted"/>
<dbReference type="Gene3D" id="3.30.200.20">
    <property type="entry name" value="Phosphorylase Kinase, domain 1"/>
    <property type="match status" value="1"/>
</dbReference>
<evidence type="ECO:0000256" key="5">
    <source>
        <dbReference type="SAM" id="Phobius"/>
    </source>
</evidence>
<dbReference type="Pfam" id="PF00069">
    <property type="entry name" value="Pkinase"/>
    <property type="match status" value="2"/>
</dbReference>
<evidence type="ECO:0000256" key="2">
    <source>
        <dbReference type="ARBA" id="ARBA00022840"/>
    </source>
</evidence>
<keyword evidence="5" id="KW-0472">Membrane</keyword>
<comment type="caution">
    <text evidence="7">The sequence shown here is derived from an EMBL/GenBank/DDBJ whole genome shotgun (WGS) entry which is preliminary data.</text>
</comment>
<dbReference type="Proteomes" id="UP001057375">
    <property type="component" value="Unassembled WGS sequence"/>
</dbReference>
<dbReference type="EMBL" id="BQXS01011333">
    <property type="protein sequence ID" value="GKT36913.1"/>
    <property type="molecule type" value="Genomic_DNA"/>
</dbReference>
<organism evidence="7 8">
    <name type="scientific">Aduncisulcus paluster</name>
    <dbReference type="NCBI Taxonomy" id="2918883"/>
    <lineage>
        <taxon>Eukaryota</taxon>
        <taxon>Metamonada</taxon>
        <taxon>Carpediemonas-like organisms</taxon>
        <taxon>Aduncisulcus</taxon>
    </lineage>
</organism>
<feature type="transmembrane region" description="Helical" evidence="5">
    <location>
        <begin position="139"/>
        <end position="160"/>
    </location>
</feature>
<dbReference type="SUPFAM" id="SSF56112">
    <property type="entry name" value="Protein kinase-like (PK-like)"/>
    <property type="match status" value="1"/>
</dbReference>
<keyword evidence="5" id="KW-1133">Transmembrane helix</keyword>
<feature type="transmembrane region" description="Helical" evidence="5">
    <location>
        <begin position="7"/>
        <end position="30"/>
    </location>
</feature>
<protein>
    <recommendedName>
        <fullName evidence="6">Protein kinase domain-containing protein</fullName>
    </recommendedName>
</protein>
<accession>A0ABQ5KZ05</accession>
<reference evidence="7" key="1">
    <citation type="submission" date="2022-03" db="EMBL/GenBank/DDBJ databases">
        <title>Draft genome sequence of Aduncisulcus paluster, a free-living microaerophilic Fornicata.</title>
        <authorList>
            <person name="Yuyama I."/>
            <person name="Kume K."/>
            <person name="Tamura T."/>
            <person name="Inagaki Y."/>
            <person name="Hashimoto T."/>
        </authorList>
    </citation>
    <scope>NUCLEOTIDE SEQUENCE</scope>
    <source>
        <strain evidence="7">NY0171</strain>
    </source>
</reference>
<evidence type="ECO:0000256" key="1">
    <source>
        <dbReference type="ARBA" id="ARBA00022741"/>
    </source>
</evidence>
<evidence type="ECO:0000256" key="4">
    <source>
        <dbReference type="SAM" id="MobiDB-lite"/>
    </source>
</evidence>
<dbReference type="Gene3D" id="1.10.510.10">
    <property type="entry name" value="Transferase(Phosphotransferase) domain 1"/>
    <property type="match status" value="1"/>
</dbReference>
<feature type="domain" description="Protein kinase" evidence="6">
    <location>
        <begin position="254"/>
        <end position="615"/>
    </location>
</feature>
<evidence type="ECO:0000313" key="8">
    <source>
        <dbReference type="Proteomes" id="UP001057375"/>
    </source>
</evidence>
<name>A0ABQ5KZ05_9EUKA</name>
<keyword evidence="5" id="KW-0812">Transmembrane</keyword>
<evidence type="ECO:0000256" key="3">
    <source>
        <dbReference type="PROSITE-ProRule" id="PRU10141"/>
    </source>
</evidence>
<feature type="binding site" evidence="3">
    <location>
        <position position="283"/>
    </location>
    <ligand>
        <name>ATP</name>
        <dbReference type="ChEBI" id="CHEBI:30616"/>
    </ligand>
</feature>
<dbReference type="InterPro" id="IPR011009">
    <property type="entry name" value="Kinase-like_dom_sf"/>
</dbReference>
<feature type="transmembrane region" description="Helical" evidence="5">
    <location>
        <begin position="36"/>
        <end position="59"/>
    </location>
</feature>
<keyword evidence="2 3" id="KW-0067">ATP-binding</keyword>
<feature type="compositionally biased region" description="Pro residues" evidence="4">
    <location>
        <begin position="212"/>
        <end position="237"/>
    </location>
</feature>
<keyword evidence="8" id="KW-1185">Reference proteome</keyword>
<dbReference type="PANTHER" id="PTHR44167">
    <property type="entry name" value="OVARIAN-SPECIFIC SERINE/THREONINE-PROTEIN KINASE LOK-RELATED"/>
    <property type="match status" value="1"/>
</dbReference>
<dbReference type="PROSITE" id="PS00107">
    <property type="entry name" value="PROTEIN_KINASE_ATP"/>
    <property type="match status" value="1"/>
</dbReference>
<dbReference type="PROSITE" id="PS00108">
    <property type="entry name" value="PROTEIN_KINASE_ST"/>
    <property type="match status" value="1"/>
</dbReference>
<dbReference type="PANTHER" id="PTHR44167:SF24">
    <property type="entry name" value="SERINE_THREONINE-PROTEIN KINASE CHK2"/>
    <property type="match status" value="1"/>
</dbReference>
<feature type="transmembrane region" description="Helical" evidence="5">
    <location>
        <begin position="166"/>
        <end position="188"/>
    </location>
</feature>
<dbReference type="InterPro" id="IPR008271">
    <property type="entry name" value="Ser/Thr_kinase_AS"/>
</dbReference>
<dbReference type="InterPro" id="IPR000719">
    <property type="entry name" value="Prot_kinase_dom"/>
</dbReference>